<dbReference type="PROSITE" id="PS50925">
    <property type="entry name" value="BLUF"/>
    <property type="match status" value="1"/>
</dbReference>
<organism evidence="2 3">
    <name type="scientific">Pontixanthobacter aquaemixtae</name>
    <dbReference type="NCBI Taxonomy" id="1958940"/>
    <lineage>
        <taxon>Bacteria</taxon>
        <taxon>Pseudomonadati</taxon>
        <taxon>Pseudomonadota</taxon>
        <taxon>Alphaproteobacteria</taxon>
        <taxon>Sphingomonadales</taxon>
        <taxon>Erythrobacteraceae</taxon>
        <taxon>Pontixanthobacter</taxon>
    </lineage>
</organism>
<dbReference type="GO" id="GO:0009882">
    <property type="term" value="F:blue light photoreceptor activity"/>
    <property type="evidence" value="ECO:0007669"/>
    <property type="project" value="InterPro"/>
</dbReference>
<dbReference type="EMBL" id="WTYX01000002">
    <property type="protein sequence ID" value="MXO91417.1"/>
    <property type="molecule type" value="Genomic_DNA"/>
</dbReference>
<dbReference type="Pfam" id="PF04940">
    <property type="entry name" value="BLUF"/>
    <property type="match status" value="1"/>
</dbReference>
<evidence type="ECO:0000313" key="3">
    <source>
        <dbReference type="Proteomes" id="UP000442714"/>
    </source>
</evidence>
<sequence length="131" mass="15502">MSLRQYIYISTALELQEDDIRSILESCMRHNKEKGVTGLLLYNGRNFLQLLEGEEADLKWVLDRIKLDARHSGISTLEDEPCEQRACPDWLMRHIRLLDDVEDRRKRLDEQLPEVLNPRLRRIILNFASLN</sequence>
<dbReference type="SMART" id="SM01034">
    <property type="entry name" value="BLUF"/>
    <property type="match status" value="1"/>
</dbReference>
<dbReference type="InterPro" id="IPR036046">
    <property type="entry name" value="Acylphosphatase-like_dom_sf"/>
</dbReference>
<protein>
    <recommendedName>
        <fullName evidence="1">BLUF domain-containing protein</fullName>
    </recommendedName>
</protein>
<dbReference type="InterPro" id="IPR007024">
    <property type="entry name" value="BLUF_domain"/>
</dbReference>
<gene>
    <name evidence="2" type="ORF">GRI41_11325</name>
</gene>
<dbReference type="AlphaFoldDB" id="A0A844ZXD4"/>
<dbReference type="GO" id="GO:0071949">
    <property type="term" value="F:FAD binding"/>
    <property type="evidence" value="ECO:0007669"/>
    <property type="project" value="InterPro"/>
</dbReference>
<accession>A0A844ZXD4</accession>
<dbReference type="SUPFAM" id="SSF54975">
    <property type="entry name" value="Acylphosphatase/BLUF domain-like"/>
    <property type="match status" value="1"/>
</dbReference>
<evidence type="ECO:0000259" key="1">
    <source>
        <dbReference type="PROSITE" id="PS50925"/>
    </source>
</evidence>
<dbReference type="OrthoDB" id="196105at2"/>
<feature type="domain" description="BLUF" evidence="1">
    <location>
        <begin position="3"/>
        <end position="93"/>
    </location>
</feature>
<comment type="caution">
    <text evidence="2">The sequence shown here is derived from an EMBL/GenBank/DDBJ whole genome shotgun (WGS) entry which is preliminary data.</text>
</comment>
<reference evidence="2 3" key="1">
    <citation type="submission" date="2019-12" db="EMBL/GenBank/DDBJ databases">
        <title>Genomic-based taxomic classification of the family Erythrobacteraceae.</title>
        <authorList>
            <person name="Xu L."/>
        </authorList>
    </citation>
    <scope>NUCLEOTIDE SEQUENCE [LARGE SCALE GENOMIC DNA]</scope>
    <source>
        <strain evidence="2 3">KCTC 52763</strain>
    </source>
</reference>
<proteinExistence type="predicted"/>
<dbReference type="Gene3D" id="3.30.70.100">
    <property type="match status" value="1"/>
</dbReference>
<evidence type="ECO:0000313" key="2">
    <source>
        <dbReference type="EMBL" id="MXO91417.1"/>
    </source>
</evidence>
<keyword evidence="3" id="KW-1185">Reference proteome</keyword>
<dbReference type="Proteomes" id="UP000442714">
    <property type="component" value="Unassembled WGS sequence"/>
</dbReference>
<dbReference type="RefSeq" id="WP_160605093.1">
    <property type="nucleotide sequence ID" value="NZ_WTYX01000002.1"/>
</dbReference>
<name>A0A844ZXD4_9SPHN</name>